<dbReference type="InterPro" id="IPR008947">
    <property type="entry name" value="PLipase_C/P1_nuclease_dom_sf"/>
</dbReference>
<keyword evidence="4" id="KW-0378">Hydrolase</keyword>
<keyword evidence="6" id="KW-0325">Glycoprotein</keyword>
<dbReference type="PANTHER" id="PTHR33146:SF26">
    <property type="entry name" value="ENDONUCLEASE 4"/>
    <property type="match status" value="1"/>
</dbReference>
<accession>A0ABY7T4G9</accession>
<keyword evidence="5" id="KW-1015">Disulfide bond</keyword>
<name>A0ABY7T4G9_9SPHI</name>
<evidence type="ECO:0000313" key="8">
    <source>
        <dbReference type="Proteomes" id="UP001216139"/>
    </source>
</evidence>
<dbReference type="InterPro" id="IPR003154">
    <property type="entry name" value="S1/P1nuclease"/>
</dbReference>
<dbReference type="CDD" id="cd11010">
    <property type="entry name" value="S1-P1_nuclease"/>
    <property type="match status" value="1"/>
</dbReference>
<gene>
    <name evidence="7" type="ORF">PQO05_18115</name>
</gene>
<evidence type="ECO:0000256" key="3">
    <source>
        <dbReference type="ARBA" id="ARBA00022759"/>
    </source>
</evidence>
<sequence>MIKRIITPILMLLVTVALVSWGVTGHRTIGKIAEKHLTPKAAVAVKDLLEEESLADVSTYADQIRSQDQYKYTAPWHYINVPAGLTEQAFKDTVLAKKNDNVYKALLKCEADLKNPAKTREEKIFALKFIVHMVGDLHQPMHVSRSEDQGGNKIKVTFLGNPGNLHGLWDSGLPEHEGLTYEQLAEKVDHATPSEIKTWQKDDMLKWLYESYQVSEQLYADAGKSSDFDEAYYKAHIPVFEERMEKAGIRLAGVLNAIYR</sequence>
<dbReference type="RefSeq" id="WP_273628847.1">
    <property type="nucleotide sequence ID" value="NZ_CP117167.1"/>
</dbReference>
<dbReference type="Gene3D" id="1.10.575.10">
    <property type="entry name" value="P1 Nuclease"/>
    <property type="match status" value="1"/>
</dbReference>
<proteinExistence type="predicted"/>
<evidence type="ECO:0000256" key="5">
    <source>
        <dbReference type="ARBA" id="ARBA00023157"/>
    </source>
</evidence>
<dbReference type="PANTHER" id="PTHR33146">
    <property type="entry name" value="ENDONUCLEASE 4"/>
    <property type="match status" value="1"/>
</dbReference>
<evidence type="ECO:0000256" key="6">
    <source>
        <dbReference type="ARBA" id="ARBA00023180"/>
    </source>
</evidence>
<keyword evidence="3" id="KW-0255">Endonuclease</keyword>
<evidence type="ECO:0000256" key="1">
    <source>
        <dbReference type="ARBA" id="ARBA00022722"/>
    </source>
</evidence>
<dbReference type="SUPFAM" id="SSF48537">
    <property type="entry name" value="Phospholipase C/P1 nuclease"/>
    <property type="match status" value="1"/>
</dbReference>
<evidence type="ECO:0000313" key="7">
    <source>
        <dbReference type="EMBL" id="WCT10656.1"/>
    </source>
</evidence>
<keyword evidence="1" id="KW-0540">Nuclease</keyword>
<dbReference type="EMBL" id="CP117167">
    <property type="protein sequence ID" value="WCT10656.1"/>
    <property type="molecule type" value="Genomic_DNA"/>
</dbReference>
<reference evidence="7 8" key="1">
    <citation type="submission" date="2023-02" db="EMBL/GenBank/DDBJ databases">
        <title>Genome sequence of Mucilaginibacter jinjuensis strain KACC 16571.</title>
        <authorList>
            <person name="Kim S."/>
            <person name="Heo J."/>
            <person name="Kwon S.-W."/>
        </authorList>
    </citation>
    <scope>NUCLEOTIDE SEQUENCE [LARGE SCALE GENOMIC DNA]</scope>
    <source>
        <strain evidence="7 8">KACC 16571</strain>
    </source>
</reference>
<organism evidence="7 8">
    <name type="scientific">Mucilaginibacter jinjuensis</name>
    <dbReference type="NCBI Taxonomy" id="1176721"/>
    <lineage>
        <taxon>Bacteria</taxon>
        <taxon>Pseudomonadati</taxon>
        <taxon>Bacteroidota</taxon>
        <taxon>Sphingobacteriia</taxon>
        <taxon>Sphingobacteriales</taxon>
        <taxon>Sphingobacteriaceae</taxon>
        <taxon>Mucilaginibacter</taxon>
    </lineage>
</organism>
<dbReference type="Proteomes" id="UP001216139">
    <property type="component" value="Chromosome"/>
</dbReference>
<keyword evidence="8" id="KW-1185">Reference proteome</keyword>
<evidence type="ECO:0000256" key="2">
    <source>
        <dbReference type="ARBA" id="ARBA00022723"/>
    </source>
</evidence>
<evidence type="ECO:0000256" key="4">
    <source>
        <dbReference type="ARBA" id="ARBA00022801"/>
    </source>
</evidence>
<protein>
    <submittedName>
        <fullName evidence="7">S1/P1 nuclease</fullName>
    </submittedName>
</protein>
<keyword evidence="2" id="KW-0479">Metal-binding</keyword>
<dbReference type="Pfam" id="PF02265">
    <property type="entry name" value="S1-P1_nuclease"/>
    <property type="match status" value="1"/>
</dbReference>